<dbReference type="Proteomes" id="UP000001883">
    <property type="component" value="Chromosome"/>
</dbReference>
<feature type="active site" evidence="9">
    <location>
        <position position="394"/>
    </location>
</feature>
<name>D2NTN2_ROTMD</name>
<evidence type="ECO:0000256" key="7">
    <source>
        <dbReference type="ARBA" id="ARBA00023172"/>
    </source>
</evidence>
<feature type="domain" description="Core-binding (CB)" evidence="12">
    <location>
        <begin position="118"/>
        <end position="204"/>
    </location>
</feature>
<dbReference type="EMBL" id="AP011540">
    <property type="protein sequence ID" value="BAI65008.1"/>
    <property type="molecule type" value="Genomic_DNA"/>
</dbReference>
<feature type="active site" evidence="9">
    <location>
        <position position="295"/>
    </location>
</feature>
<reference evidence="14" key="1">
    <citation type="submission" date="2009-07" db="EMBL/GenBank/DDBJ databases">
        <title>Complete genome sequence of Rothia mucilaginosa DJ.</title>
        <authorList>
            <person name="Yamane K."/>
            <person name="Nambu T."/>
            <person name="Mashimo C."/>
            <person name="Sugimori C."/>
            <person name="Yamanaka T."/>
            <person name="Leung K."/>
            <person name="Fukushima H."/>
        </authorList>
    </citation>
    <scope>NUCLEOTIDE SEQUENCE [LARGE SCALE GENOMIC DNA]</scope>
    <source>
        <strain evidence="14">DY-18</strain>
    </source>
</reference>
<dbReference type="KEGG" id="rmu:RMDY18_11760"/>
<keyword evidence="7 9" id="KW-0233">DNA recombination</keyword>
<dbReference type="InterPro" id="IPR011010">
    <property type="entry name" value="DNA_brk_join_enz"/>
</dbReference>
<feature type="region of interest" description="Disordered" evidence="10">
    <location>
        <begin position="45"/>
        <end position="85"/>
    </location>
</feature>
<proteinExistence type="inferred from homology"/>
<dbReference type="CDD" id="cd00798">
    <property type="entry name" value="INT_XerDC_C"/>
    <property type="match status" value="1"/>
</dbReference>
<comment type="similarity">
    <text evidence="9">Belongs to the 'phage' integrase family. XerC subfamily.</text>
</comment>
<dbReference type="InterPro" id="IPR013762">
    <property type="entry name" value="Integrase-like_cat_sf"/>
</dbReference>
<evidence type="ECO:0000256" key="2">
    <source>
        <dbReference type="ARBA" id="ARBA00022490"/>
    </source>
</evidence>
<dbReference type="GO" id="GO:0007059">
    <property type="term" value="P:chromosome segregation"/>
    <property type="evidence" value="ECO:0007669"/>
    <property type="project" value="UniProtKB-UniRule"/>
</dbReference>
<dbReference type="PANTHER" id="PTHR30349:SF77">
    <property type="entry name" value="TYROSINE RECOMBINASE XERC"/>
    <property type="match status" value="1"/>
</dbReference>
<evidence type="ECO:0000259" key="11">
    <source>
        <dbReference type="PROSITE" id="PS51898"/>
    </source>
</evidence>
<evidence type="ECO:0000256" key="3">
    <source>
        <dbReference type="ARBA" id="ARBA00022618"/>
    </source>
</evidence>
<feature type="compositionally biased region" description="Basic and acidic residues" evidence="10">
    <location>
        <begin position="45"/>
        <end position="55"/>
    </location>
</feature>
<evidence type="ECO:0000256" key="1">
    <source>
        <dbReference type="ARBA" id="ARBA00004496"/>
    </source>
</evidence>
<comment type="subcellular location">
    <subcellularLocation>
        <location evidence="1 9">Cytoplasm</location>
    </subcellularLocation>
</comment>
<dbReference type="InterPro" id="IPR010998">
    <property type="entry name" value="Integrase_recombinase_N"/>
</dbReference>
<evidence type="ECO:0000256" key="10">
    <source>
        <dbReference type="SAM" id="MobiDB-lite"/>
    </source>
</evidence>
<evidence type="ECO:0000313" key="13">
    <source>
        <dbReference type="EMBL" id="BAI65008.1"/>
    </source>
</evidence>
<evidence type="ECO:0000256" key="5">
    <source>
        <dbReference type="ARBA" id="ARBA00022908"/>
    </source>
</evidence>
<dbReference type="GO" id="GO:0009037">
    <property type="term" value="F:tyrosine-based site-specific recombinase activity"/>
    <property type="evidence" value="ECO:0007669"/>
    <property type="project" value="UniProtKB-UniRule"/>
</dbReference>
<keyword evidence="3 9" id="KW-0132">Cell division</keyword>
<dbReference type="HOGENOM" id="CLU_027562_9_0_11"/>
<feature type="active site" description="O-(3'-phospho-DNA)-tyrosine intermediate" evidence="9">
    <location>
        <position position="403"/>
    </location>
</feature>
<evidence type="ECO:0000256" key="8">
    <source>
        <dbReference type="ARBA" id="ARBA00023306"/>
    </source>
</evidence>
<dbReference type="Gene3D" id="1.10.150.130">
    <property type="match status" value="1"/>
</dbReference>
<dbReference type="InterPro" id="IPR044068">
    <property type="entry name" value="CB"/>
</dbReference>
<dbReference type="STRING" id="680646.RMDY18_11760"/>
<reference evidence="13 14" key="2">
    <citation type="journal article" date="2010" name="J Osaka Dent Univ">
        <title>Isolation and identification of Rothia mucilaginosa from persistent apical periodontitis lesions.</title>
        <authorList>
            <person name="Yamane K."/>
            <person name="Yoshida M."/>
            <person name="Fujihira T."/>
            <person name="Baba T."/>
            <person name="Tsuji N."/>
            <person name="Hayashi H."/>
            <person name="Sugimori C."/>
            <person name="Yamanaka T."/>
            <person name="Mashimo C."/>
            <person name="Nambu T."/>
            <person name="Kawai H."/>
            <person name="Fukushima H."/>
        </authorList>
    </citation>
    <scope>NUCLEOTIDE SEQUENCE [LARGE SCALE GENOMIC DNA]</scope>
    <source>
        <strain evidence="13 14">DY-18</strain>
    </source>
</reference>
<feature type="compositionally biased region" description="Basic and acidic residues" evidence="10">
    <location>
        <begin position="62"/>
        <end position="80"/>
    </location>
</feature>
<feature type="active site" evidence="9">
    <location>
        <position position="371"/>
    </location>
</feature>
<dbReference type="InterPro" id="IPR002104">
    <property type="entry name" value="Integrase_catalytic"/>
</dbReference>
<keyword evidence="14" id="KW-1185">Reference proteome</keyword>
<dbReference type="SUPFAM" id="SSF56349">
    <property type="entry name" value="DNA breaking-rejoining enzymes"/>
    <property type="match status" value="1"/>
</dbReference>
<dbReference type="GO" id="GO:0003677">
    <property type="term" value="F:DNA binding"/>
    <property type="evidence" value="ECO:0007669"/>
    <property type="project" value="UniProtKB-UniRule"/>
</dbReference>
<dbReference type="GO" id="GO:0051301">
    <property type="term" value="P:cell division"/>
    <property type="evidence" value="ECO:0007669"/>
    <property type="project" value="UniProtKB-KW"/>
</dbReference>
<dbReference type="GO" id="GO:0005737">
    <property type="term" value="C:cytoplasm"/>
    <property type="evidence" value="ECO:0007669"/>
    <property type="project" value="UniProtKB-SubCell"/>
</dbReference>
<feature type="active site" evidence="9">
    <location>
        <position position="368"/>
    </location>
</feature>
<keyword evidence="2 9" id="KW-0963">Cytoplasm</keyword>
<dbReference type="Pfam" id="PF00589">
    <property type="entry name" value="Phage_integrase"/>
    <property type="match status" value="1"/>
</dbReference>
<dbReference type="AlphaFoldDB" id="D2NTN2"/>
<dbReference type="Gene3D" id="1.10.443.10">
    <property type="entry name" value="Intergrase catalytic core"/>
    <property type="match status" value="1"/>
</dbReference>
<dbReference type="PROSITE" id="PS51900">
    <property type="entry name" value="CB"/>
    <property type="match status" value="1"/>
</dbReference>
<accession>D2NTN2</accession>
<sequence length="422" mass="47816">MTGRHVMTGRCVESVEPLYNWGRLARTGAEPTPAAYPRRRIIINRRTENTRKEGRMTPARQPENRAENRNENREEYRDEAPSTTLPVTYTRTLAPEQVESSALPDSALPESALGVSGEVFRPVLDRFERFLRYEKHRSEETIRSYISDLEGFFGYMARRGVRHLDSIDASLIREWLGSLHLRQAARSTVVRRGSTLRTFFTWAQEEELVHANPTRGMRTPKRESHLPPVLSREQMNQLLTTLQERRAQDPRDARLLRLEAVVEVLYASGMRISELTGLDLQSVDRANKTVRVLGKGNKERVVPLGTPALKALNRWVSYGRPQWIPEGSQGVTALFIGPRGGRANARQIREDLTRLLRTVENTQASGAHVLRHSAATHLVDGGADIRSVQELLGHSSLATTQIYTHVSMKRLAETYARAHPRA</sequence>
<evidence type="ECO:0000256" key="6">
    <source>
        <dbReference type="ARBA" id="ARBA00023125"/>
    </source>
</evidence>
<evidence type="ECO:0000256" key="9">
    <source>
        <dbReference type="HAMAP-Rule" id="MF_01808"/>
    </source>
</evidence>
<dbReference type="Pfam" id="PF02899">
    <property type="entry name" value="Phage_int_SAM_1"/>
    <property type="match status" value="1"/>
</dbReference>
<dbReference type="PANTHER" id="PTHR30349">
    <property type="entry name" value="PHAGE INTEGRASE-RELATED"/>
    <property type="match status" value="1"/>
</dbReference>
<evidence type="ECO:0000256" key="4">
    <source>
        <dbReference type="ARBA" id="ARBA00022829"/>
    </source>
</evidence>
<protein>
    <recommendedName>
        <fullName evidence="9">Tyrosine recombinase XerC</fullName>
    </recommendedName>
</protein>
<dbReference type="InterPro" id="IPR050090">
    <property type="entry name" value="Tyrosine_recombinase_XerCD"/>
</dbReference>
<dbReference type="GO" id="GO:0006313">
    <property type="term" value="P:DNA transposition"/>
    <property type="evidence" value="ECO:0007669"/>
    <property type="project" value="UniProtKB-UniRule"/>
</dbReference>
<dbReference type="PROSITE" id="PS51898">
    <property type="entry name" value="TYR_RECOMBINASE"/>
    <property type="match status" value="1"/>
</dbReference>
<feature type="active site" evidence="9">
    <location>
        <position position="271"/>
    </location>
</feature>
<evidence type="ECO:0000313" key="14">
    <source>
        <dbReference type="Proteomes" id="UP000001883"/>
    </source>
</evidence>
<organism evidence="13 14">
    <name type="scientific">Rothia mucilaginosa (strain DY-18)</name>
    <name type="common">Stomatococcus mucilaginosus</name>
    <dbReference type="NCBI Taxonomy" id="680646"/>
    <lineage>
        <taxon>Bacteria</taxon>
        <taxon>Bacillati</taxon>
        <taxon>Actinomycetota</taxon>
        <taxon>Actinomycetes</taxon>
        <taxon>Micrococcales</taxon>
        <taxon>Micrococcaceae</taxon>
        <taxon>Rothia</taxon>
    </lineage>
</organism>
<evidence type="ECO:0000259" key="12">
    <source>
        <dbReference type="PROSITE" id="PS51900"/>
    </source>
</evidence>
<dbReference type="InterPro" id="IPR004107">
    <property type="entry name" value="Integrase_SAM-like_N"/>
</dbReference>
<dbReference type="HAMAP" id="MF_01808">
    <property type="entry name" value="Recomb_XerC_XerD"/>
    <property type="match status" value="1"/>
</dbReference>
<dbReference type="eggNOG" id="COG4974">
    <property type="taxonomic scope" value="Bacteria"/>
</dbReference>
<feature type="domain" description="Tyr recombinase" evidence="11">
    <location>
        <begin position="225"/>
        <end position="416"/>
    </location>
</feature>
<keyword evidence="6 9" id="KW-0238">DNA-binding</keyword>
<gene>
    <name evidence="9" type="primary">xerC</name>
    <name evidence="13" type="ordered locus">RMDY18_11760</name>
</gene>
<reference evidence="13 14" key="3">
    <citation type="journal article" date="2010" name="Sequencing">
        <title>Complete Genome Sequence of Rothia mucilaginosa DY-18: A Clinical Isolate with Dense Meshwork-Like Structures from a Persistent Apical Periodontitis Lesion.</title>
        <authorList>
            <person name="Yamane K."/>
            <person name="Nambu T."/>
            <person name="Yamanaka T."/>
            <person name="Mashimo C."/>
            <person name="Sugimori C."/>
            <person name="Leung K.-P."/>
            <person name="Fukushima H."/>
        </authorList>
    </citation>
    <scope>NUCLEOTIDE SEQUENCE [LARGE SCALE GENOMIC DNA]</scope>
    <source>
        <strain evidence="13 14">DY-18</strain>
    </source>
</reference>
<comment type="subunit">
    <text evidence="9">Forms a cyclic heterotetrameric complex composed of two molecules of XerC and two molecules of XerD.</text>
</comment>
<comment type="function">
    <text evidence="9">Site-specific tyrosine recombinase, which acts by catalyzing the cutting and rejoining of the recombining DNA molecules. The XerC-XerD complex is essential to convert dimers of the bacterial chromosome into monomers to permit their segregation at cell division. It also contributes to the segregational stability of plasmids.</text>
</comment>
<keyword evidence="8 9" id="KW-0131">Cell cycle</keyword>
<dbReference type="InterPro" id="IPR023009">
    <property type="entry name" value="Tyrosine_recombinase_XerC/XerD"/>
</dbReference>
<keyword evidence="5 9" id="KW-0229">DNA integration</keyword>
<keyword evidence="4 9" id="KW-0159">Chromosome partition</keyword>